<dbReference type="PANTHER" id="PTHR43737:SF1">
    <property type="entry name" value="DUF1501 DOMAIN-CONTAINING PROTEIN"/>
    <property type="match status" value="1"/>
</dbReference>
<reference evidence="1 2" key="1">
    <citation type="submission" date="2019-02" db="EMBL/GenBank/DDBJ databases">
        <title>Deep-cultivation of Planctomycetes and their phenomic and genomic characterization uncovers novel biology.</title>
        <authorList>
            <person name="Wiegand S."/>
            <person name="Jogler M."/>
            <person name="Boedeker C."/>
            <person name="Pinto D."/>
            <person name="Vollmers J."/>
            <person name="Rivas-Marin E."/>
            <person name="Kohn T."/>
            <person name="Peeters S.H."/>
            <person name="Heuer A."/>
            <person name="Rast P."/>
            <person name="Oberbeckmann S."/>
            <person name="Bunk B."/>
            <person name="Jeske O."/>
            <person name="Meyerdierks A."/>
            <person name="Storesund J.E."/>
            <person name="Kallscheuer N."/>
            <person name="Luecker S."/>
            <person name="Lage O.M."/>
            <person name="Pohl T."/>
            <person name="Merkel B.J."/>
            <person name="Hornburger P."/>
            <person name="Mueller R.-W."/>
            <person name="Bruemmer F."/>
            <person name="Labrenz M."/>
            <person name="Spormann A.M."/>
            <person name="Op den Camp H."/>
            <person name="Overmann J."/>
            <person name="Amann R."/>
            <person name="Jetten M.S.M."/>
            <person name="Mascher T."/>
            <person name="Medema M.H."/>
            <person name="Devos D.P."/>
            <person name="Kaster A.-K."/>
            <person name="Ovreas L."/>
            <person name="Rohde M."/>
            <person name="Galperin M.Y."/>
            <person name="Jogler C."/>
        </authorList>
    </citation>
    <scope>NUCLEOTIDE SEQUENCE [LARGE SCALE GENOMIC DNA]</scope>
    <source>
        <strain evidence="1 2">Pla110</strain>
    </source>
</reference>
<evidence type="ECO:0008006" key="3">
    <source>
        <dbReference type="Google" id="ProtNLM"/>
    </source>
</evidence>
<protein>
    <recommendedName>
        <fullName evidence="3">Sulfatase</fullName>
    </recommendedName>
</protein>
<accession>A0A518CJC2</accession>
<dbReference type="KEGG" id="plon:Pla110_10180"/>
<name>A0A518CJC2_9PLAN</name>
<proteinExistence type="predicted"/>
<dbReference type="Proteomes" id="UP000317178">
    <property type="component" value="Chromosome"/>
</dbReference>
<dbReference type="PANTHER" id="PTHR43737">
    <property type="entry name" value="BLL7424 PROTEIN"/>
    <property type="match status" value="1"/>
</dbReference>
<evidence type="ECO:0000313" key="2">
    <source>
        <dbReference type="Proteomes" id="UP000317178"/>
    </source>
</evidence>
<organism evidence="1 2">
    <name type="scientific">Polystyrenella longa</name>
    <dbReference type="NCBI Taxonomy" id="2528007"/>
    <lineage>
        <taxon>Bacteria</taxon>
        <taxon>Pseudomonadati</taxon>
        <taxon>Planctomycetota</taxon>
        <taxon>Planctomycetia</taxon>
        <taxon>Planctomycetales</taxon>
        <taxon>Planctomycetaceae</taxon>
        <taxon>Polystyrenella</taxon>
    </lineage>
</organism>
<dbReference type="OrthoDB" id="243013at2"/>
<dbReference type="EMBL" id="CP036281">
    <property type="protein sequence ID" value="QDU79310.1"/>
    <property type="molecule type" value="Genomic_DNA"/>
</dbReference>
<dbReference type="RefSeq" id="WP_144993814.1">
    <property type="nucleotide sequence ID" value="NZ_CP036281.1"/>
</dbReference>
<keyword evidence="2" id="KW-1185">Reference proteome</keyword>
<dbReference type="InterPro" id="IPR010869">
    <property type="entry name" value="DUF1501"/>
</dbReference>
<dbReference type="InterPro" id="IPR017850">
    <property type="entry name" value="Alkaline_phosphatase_core_sf"/>
</dbReference>
<evidence type="ECO:0000313" key="1">
    <source>
        <dbReference type="EMBL" id="QDU79310.1"/>
    </source>
</evidence>
<gene>
    <name evidence="1" type="ORF">Pla110_10180</name>
</gene>
<dbReference type="SUPFAM" id="SSF53649">
    <property type="entry name" value="Alkaline phosphatase-like"/>
    <property type="match status" value="1"/>
</dbReference>
<dbReference type="Pfam" id="PF07394">
    <property type="entry name" value="DUF1501"/>
    <property type="match status" value="1"/>
</dbReference>
<sequence length="470" mass="51972">MTGKANFSRRETLQAGAVSLLGLNLAHLSTIKSLQAAEPSHADSVETPYRACIFIFLFGGPSQLDLWDMKPGAPAEIRGEFKPVATNVPGIELCEHLPHMAQQMDKFCLLRSMTHKMNVHGPACSEIYSGREYFGPPVTDQATPEDWPSLSAMVTRFGKSQEGLPPAAVLPWYSQFVGQDKRIAGQTGGRMGENWNPFLINGDLSRADFEVQGVQLPQQMTADRFTRRAQLWSQLDRLAPQHITNSQPASKLHKNYETAWQLIKNAADSDVFSLAKESEPLKEKYGRTKFGQSLLMARRLVENGIPLVTVNWDDDSRNDKVSPHWDTHNDNFNKLKNGLCPVFDRAYAALIADLDDRGLLESTLVVALGEFGRTPRIGLVTQNGMTEPTGRDHWPHAFTSLLSGGGVRGGQVYGATNNTAGYVDDKPVTPADLSATVLHHLGIDPHWTYHDEFQQVERQLSTGTIITDLG</sequence>
<dbReference type="AlphaFoldDB" id="A0A518CJC2"/>